<dbReference type="Proteomes" id="UP001595456">
    <property type="component" value="Unassembled WGS sequence"/>
</dbReference>
<protein>
    <recommendedName>
        <fullName evidence="5">DUF2946 domain-containing protein</fullName>
    </recommendedName>
</protein>
<evidence type="ECO:0000256" key="2">
    <source>
        <dbReference type="SAM" id="SignalP"/>
    </source>
</evidence>
<sequence length="110" mass="11210">MRWLLIALILLLQAQPPTLAAAPSPAVPAMTSCHEAPAAPDAAVDEGDPAPHGAHDEKGARHMCPGCALPGVPPLSRPDAGLRPALPVAPPMASLVSLSLMPDVPPPRFA</sequence>
<dbReference type="PROSITE" id="PS51257">
    <property type="entry name" value="PROKAR_LIPOPROTEIN"/>
    <property type="match status" value="1"/>
</dbReference>
<keyword evidence="2" id="KW-0732">Signal</keyword>
<accession>A0ABV7E5H0</accession>
<evidence type="ECO:0000313" key="4">
    <source>
        <dbReference type="Proteomes" id="UP001595456"/>
    </source>
</evidence>
<keyword evidence="4" id="KW-1185">Reference proteome</keyword>
<evidence type="ECO:0000313" key="3">
    <source>
        <dbReference type="EMBL" id="MFC3097002.1"/>
    </source>
</evidence>
<evidence type="ECO:0000256" key="1">
    <source>
        <dbReference type="SAM" id="MobiDB-lite"/>
    </source>
</evidence>
<organism evidence="3 4">
    <name type="scientific">Alteraurantiacibacter palmitatis</name>
    <dbReference type="NCBI Taxonomy" id="2054628"/>
    <lineage>
        <taxon>Bacteria</taxon>
        <taxon>Pseudomonadati</taxon>
        <taxon>Pseudomonadota</taxon>
        <taxon>Alphaproteobacteria</taxon>
        <taxon>Sphingomonadales</taxon>
        <taxon>Erythrobacteraceae</taxon>
        <taxon>Alteraurantiacibacter</taxon>
    </lineage>
</organism>
<evidence type="ECO:0008006" key="5">
    <source>
        <dbReference type="Google" id="ProtNLM"/>
    </source>
</evidence>
<feature type="signal peptide" evidence="2">
    <location>
        <begin position="1"/>
        <end position="20"/>
    </location>
</feature>
<proteinExistence type="predicted"/>
<dbReference type="RefSeq" id="WP_336925919.1">
    <property type="nucleotide sequence ID" value="NZ_JBANRO010000005.1"/>
</dbReference>
<gene>
    <name evidence="3" type="ORF">ACFODU_04225</name>
</gene>
<feature type="region of interest" description="Disordered" evidence="1">
    <location>
        <begin position="23"/>
        <end position="61"/>
    </location>
</feature>
<dbReference type="EMBL" id="JBHRST010000004">
    <property type="protein sequence ID" value="MFC3097002.1"/>
    <property type="molecule type" value="Genomic_DNA"/>
</dbReference>
<feature type="chain" id="PRO_5046673189" description="DUF2946 domain-containing protein" evidence="2">
    <location>
        <begin position="21"/>
        <end position="110"/>
    </location>
</feature>
<comment type="caution">
    <text evidence="3">The sequence shown here is derived from an EMBL/GenBank/DDBJ whole genome shotgun (WGS) entry which is preliminary data.</text>
</comment>
<name>A0ABV7E5H0_9SPHN</name>
<reference evidence="4" key="1">
    <citation type="journal article" date="2019" name="Int. J. Syst. Evol. Microbiol.">
        <title>The Global Catalogue of Microorganisms (GCM) 10K type strain sequencing project: providing services to taxonomists for standard genome sequencing and annotation.</title>
        <authorList>
            <consortium name="The Broad Institute Genomics Platform"/>
            <consortium name="The Broad Institute Genome Sequencing Center for Infectious Disease"/>
            <person name="Wu L."/>
            <person name="Ma J."/>
        </authorList>
    </citation>
    <scope>NUCLEOTIDE SEQUENCE [LARGE SCALE GENOMIC DNA]</scope>
    <source>
        <strain evidence="4">KCTC 52607</strain>
    </source>
</reference>